<evidence type="ECO:0000313" key="8">
    <source>
        <dbReference type="EMBL" id="GAG54807.1"/>
    </source>
</evidence>
<gene>
    <name evidence="8" type="ORF">S01H4_16413</name>
</gene>
<dbReference type="InterPro" id="IPR052983">
    <property type="entry name" value="MFS_Riboflavin_Transporter"/>
</dbReference>
<dbReference type="InterPro" id="IPR011701">
    <property type="entry name" value="MFS"/>
</dbReference>
<evidence type="ECO:0000256" key="5">
    <source>
        <dbReference type="ARBA" id="ARBA00023136"/>
    </source>
</evidence>
<feature type="non-terminal residue" evidence="8">
    <location>
        <position position="1"/>
    </location>
</feature>
<organism evidence="8">
    <name type="scientific">marine sediment metagenome</name>
    <dbReference type="NCBI Taxonomy" id="412755"/>
    <lineage>
        <taxon>unclassified sequences</taxon>
        <taxon>metagenomes</taxon>
        <taxon>ecological metagenomes</taxon>
    </lineage>
</organism>
<comment type="caution">
    <text evidence="8">The sequence shown here is derived from an EMBL/GenBank/DDBJ whole genome shotgun (WGS) entry which is preliminary data.</text>
</comment>
<feature type="transmembrane region" description="Helical" evidence="6">
    <location>
        <begin position="138"/>
        <end position="158"/>
    </location>
</feature>
<comment type="subcellular location">
    <subcellularLocation>
        <location evidence="1">Membrane</location>
        <topology evidence="1">Multi-pass membrane protein</topology>
    </subcellularLocation>
</comment>
<evidence type="ECO:0000256" key="4">
    <source>
        <dbReference type="ARBA" id="ARBA00022989"/>
    </source>
</evidence>
<proteinExistence type="predicted"/>
<feature type="transmembrane region" description="Helical" evidence="6">
    <location>
        <begin position="73"/>
        <end position="93"/>
    </location>
</feature>
<dbReference type="PANTHER" id="PTHR43385:SF1">
    <property type="entry name" value="RIBOFLAVIN TRANSPORTER RIBJ"/>
    <property type="match status" value="1"/>
</dbReference>
<accession>X0Z8X9</accession>
<dbReference type="InterPro" id="IPR036259">
    <property type="entry name" value="MFS_trans_sf"/>
</dbReference>
<evidence type="ECO:0000256" key="3">
    <source>
        <dbReference type="ARBA" id="ARBA00022692"/>
    </source>
</evidence>
<feature type="transmembrane region" description="Helical" evidence="6">
    <location>
        <begin position="12"/>
        <end position="38"/>
    </location>
</feature>
<dbReference type="GO" id="GO:0016020">
    <property type="term" value="C:membrane"/>
    <property type="evidence" value="ECO:0007669"/>
    <property type="project" value="UniProtKB-SubCell"/>
</dbReference>
<dbReference type="SUPFAM" id="SSF103473">
    <property type="entry name" value="MFS general substrate transporter"/>
    <property type="match status" value="1"/>
</dbReference>
<dbReference type="InterPro" id="IPR020846">
    <property type="entry name" value="MFS_dom"/>
</dbReference>
<dbReference type="Pfam" id="PF07690">
    <property type="entry name" value="MFS_1"/>
    <property type="match status" value="1"/>
</dbReference>
<evidence type="ECO:0000256" key="2">
    <source>
        <dbReference type="ARBA" id="ARBA00022448"/>
    </source>
</evidence>
<dbReference type="Gene3D" id="1.20.1250.20">
    <property type="entry name" value="MFS general substrate transporter like domains"/>
    <property type="match status" value="1"/>
</dbReference>
<evidence type="ECO:0000256" key="6">
    <source>
        <dbReference type="SAM" id="Phobius"/>
    </source>
</evidence>
<evidence type="ECO:0000256" key="1">
    <source>
        <dbReference type="ARBA" id="ARBA00004141"/>
    </source>
</evidence>
<dbReference type="PROSITE" id="PS50850">
    <property type="entry name" value="MFS"/>
    <property type="match status" value="1"/>
</dbReference>
<keyword evidence="4 6" id="KW-1133">Transmembrane helix</keyword>
<keyword evidence="5 6" id="KW-0472">Membrane</keyword>
<reference evidence="8" key="1">
    <citation type="journal article" date="2014" name="Front. Microbiol.">
        <title>High frequency of phylogenetically diverse reductive dehalogenase-homologous genes in deep subseafloor sedimentary metagenomes.</title>
        <authorList>
            <person name="Kawai M."/>
            <person name="Futagami T."/>
            <person name="Toyoda A."/>
            <person name="Takaki Y."/>
            <person name="Nishi S."/>
            <person name="Hori S."/>
            <person name="Arai W."/>
            <person name="Tsubouchi T."/>
            <person name="Morono Y."/>
            <person name="Uchiyama I."/>
            <person name="Ito T."/>
            <person name="Fujiyama A."/>
            <person name="Inagaki F."/>
            <person name="Takami H."/>
        </authorList>
    </citation>
    <scope>NUCLEOTIDE SEQUENCE</scope>
    <source>
        <strain evidence="8">Expedition CK06-06</strain>
    </source>
</reference>
<feature type="domain" description="Major facilitator superfamily (MFS) profile" evidence="7">
    <location>
        <begin position="1"/>
        <end position="164"/>
    </location>
</feature>
<protein>
    <recommendedName>
        <fullName evidence="7">Major facilitator superfamily (MFS) profile domain-containing protein</fullName>
    </recommendedName>
</protein>
<feature type="transmembrane region" description="Helical" evidence="6">
    <location>
        <begin position="114"/>
        <end position="132"/>
    </location>
</feature>
<feature type="transmembrane region" description="Helical" evidence="6">
    <location>
        <begin position="50"/>
        <end position="67"/>
    </location>
</feature>
<keyword evidence="2" id="KW-0813">Transport</keyword>
<keyword evidence="3 6" id="KW-0812">Transmembrane</keyword>
<name>X0Z8X9_9ZZZZ</name>
<dbReference type="PANTHER" id="PTHR43385">
    <property type="entry name" value="RIBOFLAVIN TRANSPORTER RIBJ"/>
    <property type="match status" value="1"/>
</dbReference>
<dbReference type="EMBL" id="BART01007200">
    <property type="protein sequence ID" value="GAG54807.1"/>
    <property type="molecule type" value="Genomic_DNA"/>
</dbReference>
<sequence length="164" mass="18014">FAKTVDAVDDFIYVIGTADFVLIGSLAALFNGLGRIVWGKMADIITYKRAMLLMFISQAILLFIYFTTRFNEIYFLLMTCAIYFCFGGNFSLFPTATTDLFGSKNLGPNYGMVFTAYGIAGFVGATMVSAFVSIFGSYLIFFIVMGLMSVGAAVLAYLTKPPKR</sequence>
<dbReference type="AlphaFoldDB" id="X0Z8X9"/>
<evidence type="ECO:0000259" key="7">
    <source>
        <dbReference type="PROSITE" id="PS50850"/>
    </source>
</evidence>
<dbReference type="GO" id="GO:0022857">
    <property type="term" value="F:transmembrane transporter activity"/>
    <property type="evidence" value="ECO:0007669"/>
    <property type="project" value="InterPro"/>
</dbReference>